<dbReference type="EMBL" id="CP053562">
    <property type="protein sequence ID" value="QPZ89935.1"/>
    <property type="molecule type" value="Genomic_DNA"/>
</dbReference>
<feature type="domain" description="4Fe-4S ferredoxin-type" evidence="1">
    <location>
        <begin position="134"/>
        <end position="162"/>
    </location>
</feature>
<protein>
    <submittedName>
        <fullName evidence="2">Ferredoxin</fullName>
    </submittedName>
</protein>
<keyword evidence="3" id="KW-1185">Reference proteome</keyword>
<evidence type="ECO:0000259" key="1">
    <source>
        <dbReference type="PROSITE" id="PS51379"/>
    </source>
</evidence>
<proteinExistence type="predicted"/>
<evidence type="ECO:0000313" key="3">
    <source>
        <dbReference type="Proteomes" id="UP000192422"/>
    </source>
</evidence>
<dbReference type="RefSeq" id="WP_083077690.1">
    <property type="nucleotide sequence ID" value="NZ_CP053562.1"/>
</dbReference>
<gene>
    <name evidence="2" type="ORF">AKL02_002855</name>
</gene>
<reference evidence="2 3" key="1">
    <citation type="submission" date="2020-05" db="EMBL/GenBank/DDBJ databases">
        <title>Thioclava electrotropha strain Elox9 finished genome.</title>
        <authorList>
            <person name="Rowe A.R."/>
            <person name="Wilbanks E.G."/>
        </authorList>
    </citation>
    <scope>NUCLEOTIDE SEQUENCE [LARGE SCALE GENOMIC DNA]</scope>
    <source>
        <strain evidence="2 3">Elox9</strain>
    </source>
</reference>
<name>A0ABX6YQB8_9RHOB</name>
<accession>A0ABX6YQB8</accession>
<evidence type="ECO:0000313" key="2">
    <source>
        <dbReference type="EMBL" id="QPZ89935.1"/>
    </source>
</evidence>
<dbReference type="InterPro" id="IPR017896">
    <property type="entry name" value="4Fe4S_Fe-S-bd"/>
</dbReference>
<dbReference type="Proteomes" id="UP000192422">
    <property type="component" value="Chromosome"/>
</dbReference>
<organism evidence="2 3">
    <name type="scientific">Thioclava electrotropha</name>
    <dbReference type="NCBI Taxonomy" id="1549850"/>
    <lineage>
        <taxon>Bacteria</taxon>
        <taxon>Pseudomonadati</taxon>
        <taxon>Pseudomonadota</taxon>
        <taxon>Alphaproteobacteria</taxon>
        <taxon>Rhodobacterales</taxon>
        <taxon>Paracoccaceae</taxon>
        <taxon>Thioclava</taxon>
    </lineage>
</organism>
<sequence length="212" mass="22743">MSETPPVIAPLAAALAPHRLFVSGLLHEDGETIALISPDEPGFWDHVTAQPEFAEDAPDPLDRWSARVIGALARQFEARALFPFTGPPWQPFVSWAVKSGQSFASPVHLMCHAHMGLWASVRGALALPGLLPLPAPAANPCIGCPAPCTTACPVDALKPDGYDTQSCHAHLDRPEGAACRDHGCLARRACPAGESYGRLPQQSAWHMRQFHP</sequence>
<dbReference type="PROSITE" id="PS51379">
    <property type="entry name" value="4FE4S_FER_2"/>
    <property type="match status" value="1"/>
</dbReference>